<protein>
    <submittedName>
        <fullName evidence="1">Uncharacterized protein</fullName>
    </submittedName>
</protein>
<accession>A0A3Q3R339</accession>
<sequence length="84" mass="9533">MLTSIHKACCICIHYLQCNSATNRSIRDLDVMLVAAYVGSNFYPQAEKKSRLKRSGKLISFYLHTLHRFFSLSNLYSAALADTD</sequence>
<evidence type="ECO:0000313" key="2">
    <source>
        <dbReference type="Proteomes" id="UP000261600"/>
    </source>
</evidence>
<name>A0A3Q3R339_MONAL</name>
<organism evidence="1 2">
    <name type="scientific">Monopterus albus</name>
    <name type="common">Swamp eel</name>
    <dbReference type="NCBI Taxonomy" id="43700"/>
    <lineage>
        <taxon>Eukaryota</taxon>
        <taxon>Metazoa</taxon>
        <taxon>Chordata</taxon>
        <taxon>Craniata</taxon>
        <taxon>Vertebrata</taxon>
        <taxon>Euteleostomi</taxon>
        <taxon>Actinopterygii</taxon>
        <taxon>Neopterygii</taxon>
        <taxon>Teleostei</taxon>
        <taxon>Neoteleostei</taxon>
        <taxon>Acanthomorphata</taxon>
        <taxon>Anabantaria</taxon>
        <taxon>Synbranchiformes</taxon>
        <taxon>Synbranchidae</taxon>
        <taxon>Monopterus</taxon>
    </lineage>
</organism>
<dbReference type="Proteomes" id="UP000261600">
    <property type="component" value="Unplaced"/>
</dbReference>
<keyword evidence="2" id="KW-1185">Reference proteome</keyword>
<dbReference type="Ensembl" id="ENSMALT00000026060.1">
    <property type="protein sequence ID" value="ENSMALP00000025586.1"/>
    <property type="gene ID" value="ENSMALG00000017794.1"/>
</dbReference>
<proteinExistence type="predicted"/>
<reference evidence="1" key="1">
    <citation type="submission" date="2025-08" db="UniProtKB">
        <authorList>
            <consortium name="Ensembl"/>
        </authorList>
    </citation>
    <scope>IDENTIFICATION</scope>
</reference>
<dbReference type="AlphaFoldDB" id="A0A3Q3R339"/>
<evidence type="ECO:0000313" key="1">
    <source>
        <dbReference type="Ensembl" id="ENSMALP00000025586.1"/>
    </source>
</evidence>
<reference evidence="1" key="2">
    <citation type="submission" date="2025-09" db="UniProtKB">
        <authorList>
            <consortium name="Ensembl"/>
        </authorList>
    </citation>
    <scope>IDENTIFICATION</scope>
</reference>